<name>A0ABR2WTZ6_9FUNG</name>
<feature type="compositionally biased region" description="Polar residues" evidence="1">
    <location>
        <begin position="1"/>
        <end position="15"/>
    </location>
</feature>
<accession>A0ABR2WTZ6</accession>
<dbReference type="InterPro" id="IPR005036">
    <property type="entry name" value="CBM21_dom"/>
</dbReference>
<dbReference type="PANTHER" id="PTHR12307:SF36">
    <property type="entry name" value="GLYCOGEN-BINDING SUBUNIT 76A"/>
    <property type="match status" value="1"/>
</dbReference>
<sequence length="525" mass="58523">MNSVSEPDLAKSSTWPKRRVFLRSPSPNPLLETPKCPELAKYAKVASETSSNSDSALLVPEAKKCAEQSQNTPVQLKSPSKTPTLAEQSSLKQKKEPVIKSRKPTLTIPIPRTLVRKKSGEVVKSALKGRVRSMPTTPTKFVHFGAKLEQVKLFQKEQKPESISNPVSDDEEGYSSDEDTEYELTTRLPNFPPPIFSRSIYNSKTISVDMIQLSEDKRDLVGTLQVQNLAFRKVVAVRYTFDFWRTVEEVVADFKESPVKPCPQFVGIDRFSFTINLENRVSFSPTSPKKTMFFAVRYQVNNQEYWDNNDGMNYQVDLVYSKPYRFQAWPFDLGTANTIISPDSGRIASANTRNSTFGFESPEPPVLSNGHNNSFGARYDFGIALSTPGESDQTTFEKITTIGAADRDVTPDSVNSIHNLKPKSSLASLFAHPPYKSYEPPNSNGIVPWDEQPVSWDGYDNYTTDYISSPNSTTFTSPVPIPVKNSTSNRGGRHSGEDEQSYSSGLYSGPTFNSYSSSPVSRIRG</sequence>
<dbReference type="Proteomes" id="UP001479436">
    <property type="component" value="Unassembled WGS sequence"/>
</dbReference>
<dbReference type="Pfam" id="PF03370">
    <property type="entry name" value="CBM_21"/>
    <property type="match status" value="1"/>
</dbReference>
<evidence type="ECO:0000313" key="3">
    <source>
        <dbReference type="EMBL" id="KAK9764935.1"/>
    </source>
</evidence>
<keyword evidence="4" id="KW-1185">Reference proteome</keyword>
<gene>
    <name evidence="3" type="ORF">K7432_007127</name>
</gene>
<evidence type="ECO:0000256" key="1">
    <source>
        <dbReference type="SAM" id="MobiDB-lite"/>
    </source>
</evidence>
<feature type="region of interest" description="Disordered" evidence="1">
    <location>
        <begin position="1"/>
        <end position="35"/>
    </location>
</feature>
<dbReference type="PANTHER" id="PTHR12307">
    <property type="entry name" value="PROTEIN PHOSPHATASE 1 REGULATORY SUBUNIT"/>
    <property type="match status" value="1"/>
</dbReference>
<evidence type="ECO:0000259" key="2">
    <source>
        <dbReference type="PROSITE" id="PS51159"/>
    </source>
</evidence>
<feature type="compositionally biased region" description="Polar residues" evidence="1">
    <location>
        <begin position="67"/>
        <end position="91"/>
    </location>
</feature>
<protein>
    <recommendedName>
        <fullName evidence="2">CBM21 domain-containing protein</fullName>
    </recommendedName>
</protein>
<comment type="caution">
    <text evidence="3">The sequence shown here is derived from an EMBL/GenBank/DDBJ whole genome shotgun (WGS) entry which is preliminary data.</text>
</comment>
<dbReference type="EMBL" id="JASJQH010000340">
    <property type="protein sequence ID" value="KAK9764935.1"/>
    <property type="molecule type" value="Genomic_DNA"/>
</dbReference>
<dbReference type="InterPro" id="IPR050782">
    <property type="entry name" value="PP1_regulatory_subunit_3"/>
</dbReference>
<feature type="region of interest" description="Disordered" evidence="1">
    <location>
        <begin position="156"/>
        <end position="180"/>
    </location>
</feature>
<feature type="region of interest" description="Disordered" evidence="1">
    <location>
        <begin position="470"/>
        <end position="525"/>
    </location>
</feature>
<feature type="region of interest" description="Disordered" evidence="1">
    <location>
        <begin position="50"/>
        <end position="100"/>
    </location>
</feature>
<proteinExistence type="predicted"/>
<organism evidence="3 4">
    <name type="scientific">Basidiobolus ranarum</name>
    <dbReference type="NCBI Taxonomy" id="34480"/>
    <lineage>
        <taxon>Eukaryota</taxon>
        <taxon>Fungi</taxon>
        <taxon>Fungi incertae sedis</taxon>
        <taxon>Zoopagomycota</taxon>
        <taxon>Entomophthoromycotina</taxon>
        <taxon>Basidiobolomycetes</taxon>
        <taxon>Basidiobolales</taxon>
        <taxon>Basidiobolaceae</taxon>
        <taxon>Basidiobolus</taxon>
    </lineage>
</organism>
<evidence type="ECO:0000313" key="4">
    <source>
        <dbReference type="Proteomes" id="UP001479436"/>
    </source>
</evidence>
<dbReference type="InterPro" id="IPR038175">
    <property type="entry name" value="CBM21_dom_sf"/>
</dbReference>
<feature type="compositionally biased region" description="Polar residues" evidence="1">
    <location>
        <begin position="501"/>
        <end position="525"/>
    </location>
</feature>
<dbReference type="PROSITE" id="PS51159">
    <property type="entry name" value="CBM21"/>
    <property type="match status" value="1"/>
</dbReference>
<dbReference type="Gene3D" id="2.60.40.2440">
    <property type="entry name" value="Carbohydrate binding type-21 domain"/>
    <property type="match status" value="1"/>
</dbReference>
<reference evidence="3 4" key="1">
    <citation type="submission" date="2023-04" db="EMBL/GenBank/DDBJ databases">
        <title>Genome of Basidiobolus ranarum AG-B5.</title>
        <authorList>
            <person name="Stajich J.E."/>
            <person name="Carter-House D."/>
            <person name="Gryganskyi A."/>
        </authorList>
    </citation>
    <scope>NUCLEOTIDE SEQUENCE [LARGE SCALE GENOMIC DNA]</scope>
    <source>
        <strain evidence="3 4">AG-B5</strain>
    </source>
</reference>
<feature type="domain" description="CBM21" evidence="2">
    <location>
        <begin position="198"/>
        <end position="317"/>
    </location>
</feature>
<feature type="compositionally biased region" description="Acidic residues" evidence="1">
    <location>
        <begin position="168"/>
        <end position="180"/>
    </location>
</feature>